<reference evidence="3" key="1">
    <citation type="submission" date="2020-10" db="EMBL/GenBank/DDBJ databases">
        <authorList>
            <person name="Gilroy R."/>
        </authorList>
    </citation>
    <scope>NUCLEOTIDE SEQUENCE</scope>
    <source>
        <strain evidence="3">ChiSxjej1B13-7958</strain>
    </source>
</reference>
<evidence type="ECO:0000313" key="4">
    <source>
        <dbReference type="Proteomes" id="UP000824242"/>
    </source>
</evidence>
<sequence>MQDNRICAVLLSDYDGAPQNKAVFCRLLREWYGGKRRQSGREHAVENGKEISYVYRLTKRDLRWEKRCGSLMLEEAAPEEYGWSIVTRSFEGDVVSKIRLDHDYHWLQTAYFDNGFTGRTSVCLRPAQDGKLEMVRWDTETDAYRTELLTACELPQGGLSSLVNAEAGEPPVLAELVNGRVGYCPPEQAARRAAVLEREKDHPLSMEVPTAGESDDALDRFEVIDNTVHPVLPVQKKPKKEIAAPKESDYAVNREIGFFEEEPIIETAPRPVERIRIDDDVNAKAVSALLDEVSNARKGEGKPSRYTVAARGSAGTVQSALKEKKPEGLPPEQEPILLPSLKAVKQIVVSAEESYLYFGGLQDGKRTGRGRTQMENGCTAYEGDYRDDRRDGFGVYYYKSGKLCYAGHWKQNAREGAGVAFSSRDGSLFAGRWKDNVPTGLGAAFDPDGNLIYTGEWKDGKRHGHGTEYRDGKILFTGEWEAGRPVKGFRRID</sequence>
<organism evidence="3 4">
    <name type="scientific">Candidatus Caccousia avicola</name>
    <dbReference type="NCBI Taxonomy" id="2840721"/>
    <lineage>
        <taxon>Bacteria</taxon>
        <taxon>Bacillati</taxon>
        <taxon>Bacillota</taxon>
        <taxon>Clostridia</taxon>
        <taxon>Eubacteriales</taxon>
        <taxon>Oscillospiraceae</taxon>
        <taxon>Oscillospiraceae incertae sedis</taxon>
        <taxon>Candidatus Caccousia</taxon>
    </lineage>
</organism>
<dbReference type="Gene3D" id="2.20.110.10">
    <property type="entry name" value="Histone H3 K4-specific methyltransferase SET7/9 N-terminal domain"/>
    <property type="match status" value="2"/>
</dbReference>
<evidence type="ECO:0000256" key="2">
    <source>
        <dbReference type="SAM" id="MobiDB-lite"/>
    </source>
</evidence>
<gene>
    <name evidence="3" type="ORF">IAB89_10720</name>
</gene>
<dbReference type="Pfam" id="PF02493">
    <property type="entry name" value="MORN"/>
    <property type="match status" value="5"/>
</dbReference>
<dbReference type="InterPro" id="IPR003409">
    <property type="entry name" value="MORN"/>
</dbReference>
<dbReference type="SMART" id="SM00698">
    <property type="entry name" value="MORN"/>
    <property type="match status" value="4"/>
</dbReference>
<reference evidence="3" key="2">
    <citation type="journal article" date="2021" name="PeerJ">
        <title>Extensive microbial diversity within the chicken gut microbiome revealed by metagenomics and culture.</title>
        <authorList>
            <person name="Gilroy R."/>
            <person name="Ravi A."/>
            <person name="Getino M."/>
            <person name="Pursley I."/>
            <person name="Horton D.L."/>
            <person name="Alikhan N.F."/>
            <person name="Baker D."/>
            <person name="Gharbi K."/>
            <person name="Hall N."/>
            <person name="Watson M."/>
            <person name="Adriaenssens E.M."/>
            <person name="Foster-Nyarko E."/>
            <person name="Jarju S."/>
            <person name="Secka A."/>
            <person name="Antonio M."/>
            <person name="Oren A."/>
            <person name="Chaudhuri R.R."/>
            <person name="La Ragione R."/>
            <person name="Hildebrand F."/>
            <person name="Pallen M.J."/>
        </authorList>
    </citation>
    <scope>NUCLEOTIDE SEQUENCE</scope>
    <source>
        <strain evidence="3">ChiSxjej1B13-7958</strain>
    </source>
</reference>
<dbReference type="EMBL" id="DVGZ01000115">
    <property type="protein sequence ID" value="HIR48105.1"/>
    <property type="molecule type" value="Genomic_DNA"/>
</dbReference>
<evidence type="ECO:0000256" key="1">
    <source>
        <dbReference type="ARBA" id="ARBA00022737"/>
    </source>
</evidence>
<protein>
    <recommendedName>
        <fullName evidence="5">MORN repeat protein</fullName>
    </recommendedName>
</protein>
<comment type="caution">
    <text evidence="3">The sequence shown here is derived from an EMBL/GenBank/DDBJ whole genome shotgun (WGS) entry which is preliminary data.</text>
</comment>
<proteinExistence type="predicted"/>
<name>A0A9D1DF86_9FIRM</name>
<feature type="region of interest" description="Disordered" evidence="2">
    <location>
        <begin position="310"/>
        <end position="334"/>
    </location>
</feature>
<dbReference type="PANTHER" id="PTHR43215:SF14">
    <property type="entry name" value="RADIAL SPOKE HEAD 1 HOMOLOG"/>
    <property type="match status" value="1"/>
</dbReference>
<dbReference type="SUPFAM" id="SSF82185">
    <property type="entry name" value="Histone H3 K4-specific methyltransferase SET7/9 N-terminal domain"/>
    <property type="match status" value="1"/>
</dbReference>
<dbReference type="Proteomes" id="UP000824242">
    <property type="component" value="Unassembled WGS sequence"/>
</dbReference>
<evidence type="ECO:0008006" key="5">
    <source>
        <dbReference type="Google" id="ProtNLM"/>
    </source>
</evidence>
<evidence type="ECO:0000313" key="3">
    <source>
        <dbReference type="EMBL" id="HIR48105.1"/>
    </source>
</evidence>
<accession>A0A9D1DF86</accession>
<dbReference type="PANTHER" id="PTHR43215">
    <property type="entry name" value="RADIAL SPOKE HEAD 1 HOMOLOG"/>
    <property type="match status" value="1"/>
</dbReference>
<dbReference type="AlphaFoldDB" id="A0A9D1DF86"/>
<keyword evidence="1" id="KW-0677">Repeat</keyword>